<feature type="region of interest" description="Disordered" evidence="4">
    <location>
        <begin position="30"/>
        <end position="94"/>
    </location>
</feature>
<keyword evidence="3" id="KW-0949">S-adenosyl-L-methionine</keyword>
<dbReference type="KEGG" id="mpp:MICPUCDRAFT_50024"/>
<dbReference type="InterPro" id="IPR050600">
    <property type="entry name" value="SETD3_SETD6_MTase"/>
</dbReference>
<evidence type="ECO:0000256" key="3">
    <source>
        <dbReference type="ARBA" id="ARBA00022691"/>
    </source>
</evidence>
<reference evidence="7 8" key="1">
    <citation type="journal article" date="2009" name="Science">
        <title>Green evolution and dynamic adaptations revealed by genomes of the marine picoeukaryotes Micromonas.</title>
        <authorList>
            <person name="Worden A.Z."/>
            <person name="Lee J.H."/>
            <person name="Mock T."/>
            <person name="Rouze P."/>
            <person name="Simmons M.P."/>
            <person name="Aerts A.L."/>
            <person name="Allen A.E."/>
            <person name="Cuvelier M.L."/>
            <person name="Derelle E."/>
            <person name="Everett M.V."/>
            <person name="Foulon E."/>
            <person name="Grimwood J."/>
            <person name="Gundlach H."/>
            <person name="Henrissat B."/>
            <person name="Napoli C."/>
            <person name="McDonald S.M."/>
            <person name="Parker M.S."/>
            <person name="Rombauts S."/>
            <person name="Salamov A."/>
            <person name="Von Dassow P."/>
            <person name="Badger J.H."/>
            <person name="Coutinho P.M."/>
            <person name="Demir E."/>
            <person name="Dubchak I."/>
            <person name="Gentemann C."/>
            <person name="Eikrem W."/>
            <person name="Gready J.E."/>
            <person name="John U."/>
            <person name="Lanier W."/>
            <person name="Lindquist E.A."/>
            <person name="Lucas S."/>
            <person name="Mayer K.F."/>
            <person name="Moreau H."/>
            <person name="Not F."/>
            <person name="Otillar R."/>
            <person name="Panaud O."/>
            <person name="Pangilinan J."/>
            <person name="Paulsen I."/>
            <person name="Piegu B."/>
            <person name="Poliakov A."/>
            <person name="Robbens S."/>
            <person name="Schmutz J."/>
            <person name="Toulza E."/>
            <person name="Wyss T."/>
            <person name="Zelensky A."/>
            <person name="Zhou K."/>
            <person name="Armbrust E.V."/>
            <person name="Bhattacharya D."/>
            <person name="Goodenough U.W."/>
            <person name="Van de Peer Y."/>
            <person name="Grigoriev I.V."/>
        </authorList>
    </citation>
    <scope>NUCLEOTIDE SEQUENCE [LARGE SCALE GENOMIC DNA]</scope>
    <source>
        <strain evidence="7 8">CCMP1545</strain>
    </source>
</reference>
<feature type="compositionally biased region" description="Acidic residues" evidence="4">
    <location>
        <begin position="636"/>
        <end position="656"/>
    </location>
</feature>
<dbReference type="RefSeq" id="XP_003054878.1">
    <property type="nucleotide sequence ID" value="XM_003054832.1"/>
</dbReference>
<accession>C1MH23</accession>
<dbReference type="Pfam" id="PF09273">
    <property type="entry name" value="Rubis-subs-bind"/>
    <property type="match status" value="1"/>
</dbReference>
<dbReference type="Gene3D" id="3.90.1410.10">
    <property type="entry name" value="set domain protein methyltransferase, domain 1"/>
    <property type="match status" value="1"/>
</dbReference>
<name>C1MH23_MICPC</name>
<dbReference type="InterPro" id="IPR046341">
    <property type="entry name" value="SET_dom_sf"/>
</dbReference>
<dbReference type="PANTHER" id="PTHR13271">
    <property type="entry name" value="UNCHARACTERIZED PUTATIVE METHYLTRANSFERASE"/>
    <property type="match status" value="1"/>
</dbReference>
<feature type="signal peptide" evidence="5">
    <location>
        <begin position="1"/>
        <end position="29"/>
    </location>
</feature>
<dbReference type="EMBL" id="GG663735">
    <property type="protein sequence ID" value="EEH60130.1"/>
    <property type="molecule type" value="Genomic_DNA"/>
</dbReference>
<evidence type="ECO:0000313" key="7">
    <source>
        <dbReference type="EMBL" id="EEH60130.1"/>
    </source>
</evidence>
<feature type="compositionally biased region" description="Basic and acidic residues" evidence="4">
    <location>
        <begin position="58"/>
        <end position="78"/>
    </location>
</feature>
<feature type="region of interest" description="Disordered" evidence="4">
    <location>
        <begin position="338"/>
        <end position="363"/>
    </location>
</feature>
<feature type="region of interest" description="Disordered" evidence="4">
    <location>
        <begin position="529"/>
        <end position="567"/>
    </location>
</feature>
<evidence type="ECO:0000256" key="1">
    <source>
        <dbReference type="ARBA" id="ARBA00022603"/>
    </source>
</evidence>
<dbReference type="OMA" id="RNDRMFK"/>
<dbReference type="AlphaFoldDB" id="C1MH23"/>
<evidence type="ECO:0000256" key="5">
    <source>
        <dbReference type="SAM" id="SignalP"/>
    </source>
</evidence>
<feature type="region of interest" description="Disordered" evidence="4">
    <location>
        <begin position="626"/>
        <end position="664"/>
    </location>
</feature>
<dbReference type="PANTHER" id="PTHR13271:SF151">
    <property type="entry name" value="SET DOMAIN-CONTAINING PROTEIN 4"/>
    <property type="match status" value="1"/>
</dbReference>
<organism evidence="8">
    <name type="scientific">Micromonas pusilla (strain CCMP1545)</name>
    <name type="common">Picoplanktonic green alga</name>
    <dbReference type="NCBI Taxonomy" id="564608"/>
    <lineage>
        <taxon>Eukaryota</taxon>
        <taxon>Viridiplantae</taxon>
        <taxon>Chlorophyta</taxon>
        <taxon>Mamiellophyceae</taxon>
        <taxon>Mamiellales</taxon>
        <taxon>Mamiellaceae</taxon>
        <taxon>Micromonas</taxon>
    </lineage>
</organism>
<sequence>MAPRRTTRVAIACLLFLATASSLATVARGDDAASASDADDEAGTRASSSSSSSSSDARTTRDLRREGLSQRAKLERAFPHAFTRPGGDSGPVYAAARGRLGSIGARGEREKTFEQWVRSPPPREDAAENDENHPHVGPVEIRAVWGRGRGVVTTRNVTKGETLVAIPLEKCLSTFSARKSAIGEALKTITSREVTIDAVIALHLLHELYVQREKSEWWPWVSILPRDVETPLLWTPRELAQLEGSNLIGFRDAVLKGWTTQRDALFPKLTQKFPSLFPEEHFRTERWAWAMAIVWSRAADVPVPRPEAIFPSGDDKSRELRVIVPLFDMINHGYDHAPVTPGGVKGGGGEGREKGGVGVDDSPALIPSWDPSRRMVAIRAGVPFPGPNYEVRFNYGAKPSQHVLLQYGFVPMNNPDESVEVAMHAGSRDKLKSLKSELLRTHELSPRERNFQFYPRRLDADLLAATRVQMMSELEINSAAAISAAVAGAPVSDRNEAKTRAMLLKAAHDMLRRYPTTLWEDKKIVQEHADANPVDADEASEREKKDAEEETTTTTTGDDDDEAAHPTLSKRVKLGIMMRIQEKSTLLAAARLVAARIPDDAGEGEDVCEERYPQRELRACLDRLSGVAFDRFERPPEEEEEEEEADDDDDAEDGEEPSSRKDEL</sequence>
<dbReference type="GO" id="GO:0016279">
    <property type="term" value="F:protein-lysine N-methyltransferase activity"/>
    <property type="evidence" value="ECO:0007669"/>
    <property type="project" value="TreeGrafter"/>
</dbReference>
<dbReference type="eggNOG" id="KOG1337">
    <property type="taxonomic scope" value="Eukaryota"/>
</dbReference>
<dbReference type="GO" id="GO:0032259">
    <property type="term" value="P:methylation"/>
    <property type="evidence" value="ECO:0007669"/>
    <property type="project" value="UniProtKB-KW"/>
</dbReference>
<gene>
    <name evidence="7" type="ORF">MICPUCDRAFT_50024</name>
</gene>
<feature type="compositionally biased region" description="Basic and acidic residues" evidence="4">
    <location>
        <begin position="121"/>
        <end position="134"/>
    </location>
</feature>
<dbReference type="SUPFAM" id="SSF81822">
    <property type="entry name" value="RuBisCo LSMT C-terminal, substrate-binding domain"/>
    <property type="match status" value="1"/>
</dbReference>
<dbReference type="OrthoDB" id="441812at2759"/>
<evidence type="ECO:0000259" key="6">
    <source>
        <dbReference type="Pfam" id="PF09273"/>
    </source>
</evidence>
<dbReference type="CDD" id="cd10527">
    <property type="entry name" value="SET_LSMT"/>
    <property type="match status" value="1"/>
</dbReference>
<evidence type="ECO:0000256" key="4">
    <source>
        <dbReference type="SAM" id="MobiDB-lite"/>
    </source>
</evidence>
<dbReference type="Proteomes" id="UP000001876">
    <property type="component" value="Unassembled WGS sequence"/>
</dbReference>
<feature type="chain" id="PRO_5002911966" evidence="5">
    <location>
        <begin position="30"/>
        <end position="664"/>
    </location>
</feature>
<evidence type="ECO:0000313" key="8">
    <source>
        <dbReference type="Proteomes" id="UP000001876"/>
    </source>
</evidence>
<feature type="domain" description="Rubisco LSMT substrate-binding" evidence="6">
    <location>
        <begin position="428"/>
        <end position="544"/>
    </location>
</feature>
<keyword evidence="5" id="KW-0732">Signal</keyword>
<evidence type="ECO:0000256" key="2">
    <source>
        <dbReference type="ARBA" id="ARBA00022679"/>
    </source>
</evidence>
<dbReference type="SUPFAM" id="SSF82199">
    <property type="entry name" value="SET domain"/>
    <property type="match status" value="1"/>
</dbReference>
<protein>
    <submittedName>
        <fullName evidence="7">Set domain protein</fullName>
    </submittedName>
</protein>
<keyword evidence="1" id="KW-0489">Methyltransferase</keyword>
<dbReference type="InterPro" id="IPR015353">
    <property type="entry name" value="Rubisco_LSMT_subst-bd"/>
</dbReference>
<keyword evidence="2" id="KW-0808">Transferase</keyword>
<proteinExistence type="predicted"/>
<dbReference type="Gene3D" id="3.90.1420.10">
    <property type="entry name" value="Rubisco LSMT, substrate-binding domain"/>
    <property type="match status" value="1"/>
</dbReference>
<keyword evidence="8" id="KW-1185">Reference proteome</keyword>
<feature type="region of interest" description="Disordered" evidence="4">
    <location>
        <begin position="111"/>
        <end position="134"/>
    </location>
</feature>
<dbReference type="InterPro" id="IPR036464">
    <property type="entry name" value="Rubisco_LSMT_subst-bd_sf"/>
</dbReference>
<dbReference type="GeneID" id="9681096"/>